<dbReference type="SUPFAM" id="SSF53335">
    <property type="entry name" value="S-adenosyl-L-methionine-dependent methyltransferases"/>
    <property type="match status" value="1"/>
</dbReference>
<dbReference type="Gene3D" id="3.40.50.150">
    <property type="entry name" value="Vaccinia Virus protein VP39"/>
    <property type="match status" value="1"/>
</dbReference>
<dbReference type="InterPro" id="IPR025714">
    <property type="entry name" value="Methyltranfer_dom"/>
</dbReference>
<evidence type="ECO:0000313" key="2">
    <source>
        <dbReference type="EMBL" id="KRO16339.1"/>
    </source>
</evidence>
<dbReference type="PATRIC" id="fig|1293598.4.peg.1183"/>
<reference evidence="2 3" key="1">
    <citation type="journal article" date="2015" name="Genome Announc.">
        <title>Expanding the biotechnology potential of lactobacilli through comparative genomics of 213 strains and associated genera.</title>
        <authorList>
            <person name="Sun Z."/>
            <person name="Harris H.M."/>
            <person name="McCann A."/>
            <person name="Guo C."/>
            <person name="Argimon S."/>
            <person name="Zhang W."/>
            <person name="Yang X."/>
            <person name="Jeffery I.B."/>
            <person name="Cooney J.C."/>
            <person name="Kagawa T.F."/>
            <person name="Liu W."/>
            <person name="Song Y."/>
            <person name="Salvetti E."/>
            <person name="Wrobel A."/>
            <person name="Rasinkangas P."/>
            <person name="Parkhill J."/>
            <person name="Rea M.C."/>
            <person name="O'Sullivan O."/>
            <person name="Ritari J."/>
            <person name="Douillard F.P."/>
            <person name="Paul Ross R."/>
            <person name="Yang R."/>
            <person name="Briner A.E."/>
            <person name="Felis G.E."/>
            <person name="de Vos W.M."/>
            <person name="Barrangou R."/>
            <person name="Klaenhammer T.R."/>
            <person name="Caufield P.W."/>
            <person name="Cui Y."/>
            <person name="Zhang H."/>
            <person name="O'Toole P.W."/>
        </authorList>
    </citation>
    <scope>NUCLEOTIDE SEQUENCE [LARGE SCALE GENOMIC DNA]</scope>
    <source>
        <strain evidence="2 3">DSM 24301</strain>
    </source>
</reference>
<feature type="domain" description="Methyltransferase" evidence="1">
    <location>
        <begin position="41"/>
        <end position="115"/>
    </location>
</feature>
<dbReference type="GO" id="GO:0032259">
    <property type="term" value="P:methylation"/>
    <property type="evidence" value="ECO:0007669"/>
    <property type="project" value="UniProtKB-KW"/>
</dbReference>
<name>A0A0R2MXL2_9LACO</name>
<keyword evidence="2" id="KW-0489">Methyltransferase</keyword>
<sequence>METPHDWDEFASLYNAIQNESTLSIEEDVIAELRRQHLLPAITVMDLASGSGRFALPLAQYSDKVILLDWSKEMLRLAQQAAANAQITNLTYRVADWRTLPKAPQAELVFINQLPTLAPSNLAHVTHLAQHAVALNHQVKQDDTLLTAIYQWLKQPVPRPYQVDPDLMHQYADWLTAHHFTFTATSFTYTRTEQTSIADLLPDIDHAFSLSSAQQLAEALTGQSNPNALTETTITYQYQLLTWLSEQH</sequence>
<dbReference type="CDD" id="cd02440">
    <property type="entry name" value="AdoMet_MTases"/>
    <property type="match status" value="1"/>
</dbReference>
<organism evidence="2 3">
    <name type="scientific">Lacticaseibacillus saniviri JCM 17471 = DSM 24301</name>
    <dbReference type="NCBI Taxonomy" id="1293598"/>
    <lineage>
        <taxon>Bacteria</taxon>
        <taxon>Bacillati</taxon>
        <taxon>Bacillota</taxon>
        <taxon>Bacilli</taxon>
        <taxon>Lactobacillales</taxon>
        <taxon>Lactobacillaceae</taxon>
        <taxon>Lacticaseibacillus</taxon>
    </lineage>
</organism>
<proteinExistence type="predicted"/>
<dbReference type="GO" id="GO:0008168">
    <property type="term" value="F:methyltransferase activity"/>
    <property type="evidence" value="ECO:0007669"/>
    <property type="project" value="UniProtKB-KW"/>
</dbReference>
<dbReference type="InterPro" id="IPR029063">
    <property type="entry name" value="SAM-dependent_MTases_sf"/>
</dbReference>
<dbReference type="AlphaFoldDB" id="A0A0R2MXL2"/>
<accession>A0A0R2MXL2</accession>
<dbReference type="Proteomes" id="UP000050969">
    <property type="component" value="Unassembled WGS sequence"/>
</dbReference>
<comment type="caution">
    <text evidence="2">The sequence shown here is derived from an EMBL/GenBank/DDBJ whole genome shotgun (WGS) entry which is preliminary data.</text>
</comment>
<evidence type="ECO:0000259" key="1">
    <source>
        <dbReference type="Pfam" id="PF13847"/>
    </source>
</evidence>
<keyword evidence="3" id="KW-1185">Reference proteome</keyword>
<evidence type="ECO:0000313" key="3">
    <source>
        <dbReference type="Proteomes" id="UP000050969"/>
    </source>
</evidence>
<protein>
    <submittedName>
        <fullName evidence="2">Ubiquinone menaquinone biosynthesis methylase</fullName>
    </submittedName>
</protein>
<keyword evidence="2" id="KW-0830">Ubiquinone</keyword>
<dbReference type="STRING" id="1293598.IV56_GL001120"/>
<dbReference type="Pfam" id="PF13847">
    <property type="entry name" value="Methyltransf_31"/>
    <property type="match status" value="1"/>
</dbReference>
<dbReference type="RefSeq" id="WP_056992997.1">
    <property type="nucleotide sequence ID" value="NZ_JQCE01000038.1"/>
</dbReference>
<keyword evidence="2" id="KW-0808">Transferase</keyword>
<gene>
    <name evidence="2" type="ORF">IV56_GL001120</name>
</gene>
<dbReference type="EMBL" id="JQCE01000038">
    <property type="protein sequence ID" value="KRO16339.1"/>
    <property type="molecule type" value="Genomic_DNA"/>
</dbReference>